<evidence type="ECO:0000313" key="1">
    <source>
        <dbReference type="EMBL" id="GAA4474617.1"/>
    </source>
</evidence>
<accession>A0ABP8NY46</accession>
<comment type="caution">
    <text evidence="1">The sequence shown here is derived from an EMBL/GenBank/DDBJ whole genome shotgun (WGS) entry which is preliminary data.</text>
</comment>
<sequence length="75" mass="8071">MEPVDCARCGAGVLVEKNSWEHTSVQWDTARPDTVCAEYRDDPSLTLRGARVGRCSALRDSIAAAAVDGRVPVPD</sequence>
<proteinExistence type="predicted"/>
<gene>
    <name evidence="1" type="ORF">GCM10023094_10540</name>
</gene>
<dbReference type="RefSeq" id="WP_345342706.1">
    <property type="nucleotide sequence ID" value="NZ_BAABFB010000023.1"/>
</dbReference>
<protein>
    <recommendedName>
        <fullName evidence="3">Ferredoxin</fullName>
    </recommendedName>
</protein>
<keyword evidence="2" id="KW-1185">Reference proteome</keyword>
<organism evidence="1 2">
    <name type="scientific">Rhodococcus olei</name>
    <dbReference type="NCBI Taxonomy" id="2161675"/>
    <lineage>
        <taxon>Bacteria</taxon>
        <taxon>Bacillati</taxon>
        <taxon>Actinomycetota</taxon>
        <taxon>Actinomycetes</taxon>
        <taxon>Mycobacteriales</taxon>
        <taxon>Nocardiaceae</taxon>
        <taxon>Rhodococcus</taxon>
    </lineage>
</organism>
<dbReference type="Proteomes" id="UP001501183">
    <property type="component" value="Unassembled WGS sequence"/>
</dbReference>
<dbReference type="EMBL" id="BAABFB010000023">
    <property type="protein sequence ID" value="GAA4474617.1"/>
    <property type="molecule type" value="Genomic_DNA"/>
</dbReference>
<name>A0ABP8NY46_9NOCA</name>
<evidence type="ECO:0000313" key="2">
    <source>
        <dbReference type="Proteomes" id="UP001501183"/>
    </source>
</evidence>
<evidence type="ECO:0008006" key="3">
    <source>
        <dbReference type="Google" id="ProtNLM"/>
    </source>
</evidence>
<reference evidence="2" key="1">
    <citation type="journal article" date="2019" name="Int. J. Syst. Evol. Microbiol.">
        <title>The Global Catalogue of Microorganisms (GCM) 10K type strain sequencing project: providing services to taxonomists for standard genome sequencing and annotation.</title>
        <authorList>
            <consortium name="The Broad Institute Genomics Platform"/>
            <consortium name="The Broad Institute Genome Sequencing Center for Infectious Disease"/>
            <person name="Wu L."/>
            <person name="Ma J."/>
        </authorList>
    </citation>
    <scope>NUCLEOTIDE SEQUENCE [LARGE SCALE GENOMIC DNA]</scope>
    <source>
        <strain evidence="2">JCM 32206</strain>
    </source>
</reference>